<dbReference type="Proteomes" id="UP000693970">
    <property type="component" value="Unassembled WGS sequence"/>
</dbReference>
<feature type="region of interest" description="Disordered" evidence="1">
    <location>
        <begin position="1"/>
        <end position="34"/>
    </location>
</feature>
<accession>A0A9K3Q796</accession>
<evidence type="ECO:0000313" key="2">
    <source>
        <dbReference type="EMBL" id="KAG7370964.1"/>
    </source>
</evidence>
<feature type="compositionally biased region" description="Acidic residues" evidence="1">
    <location>
        <begin position="355"/>
        <end position="370"/>
    </location>
</feature>
<feature type="region of interest" description="Disordered" evidence="1">
    <location>
        <begin position="354"/>
        <end position="380"/>
    </location>
</feature>
<feature type="compositionally biased region" description="Basic and acidic residues" evidence="1">
    <location>
        <begin position="572"/>
        <end position="583"/>
    </location>
</feature>
<feature type="region of interest" description="Disordered" evidence="1">
    <location>
        <begin position="572"/>
        <end position="594"/>
    </location>
</feature>
<dbReference type="AlphaFoldDB" id="A0A9K3Q796"/>
<dbReference type="OrthoDB" id="47103at2759"/>
<sequence length="764" mass="84975">MVTPPPSDDGNHDDSNGDQKLPAIERSTNTDCDCEGRTEVEAQFGDDDIKNGVTQSIPPSHILEDGRFIYLPPPNPVERSRFFERSIARHGILEADMNKQETQLLEEEKQAEQDDKTAPKIHPLAVASARIQSNGLNELNRAINLATLVQTGEYFSYTNIVDPSLEADAAASAKKSTSGNTSNSTPSSSNLELTTQRTEALFCLKRKVTQFEKASKVLKRHEKRLRGGIEAQKVIDRRLFQLRQHWRLVAPEHGTRARLHAARTNEVIAIDVDVYDRNRVVSGGSNGLLGNDPRKAISLAGRLASRVPRFATIELQDDFQTNLEKDVTTTTTTTTSSKTTGGQINYDQSLAMANDAEDGSSQDVEMEDADDGKTNGKKIRPMGSIEDQFAKYTRAEPFAIADPSLGRVMENFDPSKIPMLSLQLDIQKRSSGFFQSARLEPMSTLTADQGVHGKPSSSDEDLLISLQHSLFCANLFESMRSELDPDNISSGTKSATTSFTPVKPKSLQSMAWLSSESEENFVPPPSFLVGGDVTRGLAELSVIHCHEGEVQVQLDCEYQLCLKLVEANLEEGESKRLQKETTKDLGGTDEGSGSQSSAQLHAICQALLLHAQNMYHQHSLYLGQREKKKREEEATKGDAPRGLARVKKEDIPEKARILQSCVSLGSKLLFEQRIRKALSRVSAWLHTTDGGESIQVEWLALSIFDLHSKFTISCRHYVVDGVIARDNITLTRITDAEDYRKARFYSEKEFEVYLRLELKRHLKL</sequence>
<organism evidence="2 3">
    <name type="scientific">Nitzschia inconspicua</name>
    <dbReference type="NCBI Taxonomy" id="303405"/>
    <lineage>
        <taxon>Eukaryota</taxon>
        <taxon>Sar</taxon>
        <taxon>Stramenopiles</taxon>
        <taxon>Ochrophyta</taxon>
        <taxon>Bacillariophyta</taxon>
        <taxon>Bacillariophyceae</taxon>
        <taxon>Bacillariophycidae</taxon>
        <taxon>Bacillariales</taxon>
        <taxon>Bacillariaceae</taxon>
        <taxon>Nitzschia</taxon>
    </lineage>
</organism>
<keyword evidence="3" id="KW-1185">Reference proteome</keyword>
<protein>
    <recommendedName>
        <fullName evidence="4">Mediator of RNA polymerase II transcription subunit 17</fullName>
    </recommendedName>
</protein>
<proteinExistence type="predicted"/>
<evidence type="ECO:0000256" key="1">
    <source>
        <dbReference type="SAM" id="MobiDB-lite"/>
    </source>
</evidence>
<evidence type="ECO:0000313" key="3">
    <source>
        <dbReference type="Proteomes" id="UP000693970"/>
    </source>
</evidence>
<dbReference type="EMBL" id="JAGRRH010000004">
    <property type="protein sequence ID" value="KAG7370964.1"/>
    <property type="molecule type" value="Genomic_DNA"/>
</dbReference>
<reference evidence="2" key="2">
    <citation type="submission" date="2021-04" db="EMBL/GenBank/DDBJ databases">
        <authorList>
            <person name="Podell S."/>
        </authorList>
    </citation>
    <scope>NUCLEOTIDE SEQUENCE</scope>
    <source>
        <strain evidence="2">Hildebrandi</strain>
    </source>
</reference>
<feature type="region of interest" description="Disordered" evidence="1">
    <location>
        <begin position="172"/>
        <end position="192"/>
    </location>
</feature>
<gene>
    <name evidence="2" type="ORF">IV203_019534</name>
</gene>
<evidence type="ECO:0008006" key="4">
    <source>
        <dbReference type="Google" id="ProtNLM"/>
    </source>
</evidence>
<name>A0A9K3Q796_9STRA</name>
<reference evidence="2" key="1">
    <citation type="journal article" date="2021" name="Sci. Rep.">
        <title>Diploid genomic architecture of Nitzschia inconspicua, an elite biomass production diatom.</title>
        <authorList>
            <person name="Oliver A."/>
            <person name="Podell S."/>
            <person name="Pinowska A."/>
            <person name="Traller J.C."/>
            <person name="Smith S.R."/>
            <person name="McClure R."/>
            <person name="Beliaev A."/>
            <person name="Bohutskyi P."/>
            <person name="Hill E.A."/>
            <person name="Rabines A."/>
            <person name="Zheng H."/>
            <person name="Allen L.Z."/>
            <person name="Kuo A."/>
            <person name="Grigoriev I.V."/>
            <person name="Allen A.E."/>
            <person name="Hazlebeck D."/>
            <person name="Allen E.E."/>
        </authorList>
    </citation>
    <scope>NUCLEOTIDE SEQUENCE</scope>
    <source>
        <strain evidence="2">Hildebrandi</strain>
    </source>
</reference>
<comment type="caution">
    <text evidence="2">The sequence shown here is derived from an EMBL/GenBank/DDBJ whole genome shotgun (WGS) entry which is preliminary data.</text>
</comment>